<dbReference type="GO" id="GO:0015891">
    <property type="term" value="P:siderophore transport"/>
    <property type="evidence" value="ECO:0007669"/>
    <property type="project" value="InterPro"/>
</dbReference>
<dbReference type="PANTHER" id="PTHR32552:SF68">
    <property type="entry name" value="FERRICHROME OUTER MEMBRANE TRANSPORTER_PHAGE RECEPTOR"/>
    <property type="match status" value="1"/>
</dbReference>
<keyword evidence="19" id="KW-1185">Reference proteome</keyword>
<keyword evidence="8" id="KW-0408">Iron</keyword>
<evidence type="ECO:0000256" key="12">
    <source>
        <dbReference type="ARBA" id="ARBA00023170"/>
    </source>
</evidence>
<keyword evidence="4 14" id="KW-1134">Transmembrane beta strand</keyword>
<dbReference type="AlphaFoldDB" id="A0A4D7AW46"/>
<evidence type="ECO:0000259" key="16">
    <source>
        <dbReference type="Pfam" id="PF00593"/>
    </source>
</evidence>
<evidence type="ECO:0000256" key="5">
    <source>
        <dbReference type="ARBA" id="ARBA00022496"/>
    </source>
</evidence>
<dbReference type="KEGG" id="pstg:E8M01_07600"/>
<dbReference type="InterPro" id="IPR010105">
    <property type="entry name" value="TonB_sidphr_rcpt"/>
</dbReference>
<evidence type="ECO:0000256" key="6">
    <source>
        <dbReference type="ARBA" id="ARBA00022692"/>
    </source>
</evidence>
<protein>
    <submittedName>
        <fullName evidence="18">TonB-dependent siderophore receptor</fullName>
    </submittedName>
</protein>
<dbReference type="GO" id="GO:0038023">
    <property type="term" value="F:signaling receptor activity"/>
    <property type="evidence" value="ECO:0007669"/>
    <property type="project" value="InterPro"/>
</dbReference>
<evidence type="ECO:0000256" key="4">
    <source>
        <dbReference type="ARBA" id="ARBA00022452"/>
    </source>
</evidence>
<dbReference type="SUPFAM" id="SSF56935">
    <property type="entry name" value="Porins"/>
    <property type="match status" value="1"/>
</dbReference>
<dbReference type="FunFam" id="2.40.170.20:FF:000005">
    <property type="entry name" value="TonB-dependent siderophore receptor"/>
    <property type="match status" value="1"/>
</dbReference>
<evidence type="ECO:0000256" key="10">
    <source>
        <dbReference type="ARBA" id="ARBA00023077"/>
    </source>
</evidence>
<keyword evidence="6 14" id="KW-0812">Transmembrane</keyword>
<keyword evidence="11 14" id="KW-0472">Membrane</keyword>
<dbReference type="EMBL" id="CP039690">
    <property type="protein sequence ID" value="QCI64121.1"/>
    <property type="molecule type" value="Genomic_DNA"/>
</dbReference>
<dbReference type="GO" id="GO:0015344">
    <property type="term" value="F:siderophore uptake transmembrane transporter activity"/>
    <property type="evidence" value="ECO:0007669"/>
    <property type="project" value="TreeGrafter"/>
</dbReference>
<sequence>MSISPPRLQPPQPHHARPFKKRTVFAGSSAVAMACLTQATLAQTVVPADPNRPVQLDEIVIQGASAAGPFGPDSGYVARRTLAGAKTDTPVIEIPQTVNIIPADQIRVQGAQTIGEALRYSAGVAAETYGAASRFDSYVQIRGFKADMFLDGMRLPDGSATADWTTSVVEPYGLERIEILRGPSSGLYGQSGPGGIVNMVSKRPTATPLREVQVQTGSFSRLQGSFDFGGPIDAGGTFLYRLTGVVRQSQTQVDFMHDDRLFLAPAFTWRPGDDTTLTILGQVLRDRNGHASFNYLPTSGTLNPNPVNGRLPFNRYAGEPTFDRFDRDQAMVGYALDHRFNDTFSFSQNLRYTANDIYLRALNRNGELQPDNRTLNRNAFRIDATARAVTLDNRLVARFQTGALAHTMLFGLDYRNEHSTYDVGRGGAPAIDIFNPTYGLAVTDPGINFQRKTADLRQLGVYAQDQIKFGGFIATFSGRYDWSSVQTRTTTVSTKALVAATADDRAFSGRAGLSYVFDNGLAPYVSYSSAFQPTAETDFFGQVFRPLTSRQYEAGIKYQPAGVNASITAAIFDIRQQNSLTGDTNPAHPFARVQLGEVSVRGFDVEARARLGEGWGIIASYAYLDHEVTKSSVAADVGKRLAATPVHQASLWADYTVQSGGLAGLTVGAGLRYVGGTFNGTNSVQVPAYALVDASLQYDLGNASPRLAGARLSVVAKNLFDTYYVSQCGNVPGCTLGSRRTVLATLSYRW</sequence>
<reference evidence="18 19" key="1">
    <citation type="submission" date="2019-04" db="EMBL/GenBank/DDBJ databases">
        <title>Phreatobacter aquaticus sp. nov.</title>
        <authorList>
            <person name="Choi A."/>
        </authorList>
    </citation>
    <scope>NUCLEOTIDE SEQUENCE [LARGE SCALE GENOMIC DNA]</scope>
    <source>
        <strain evidence="18 19">KCTC 52518</strain>
    </source>
</reference>
<evidence type="ECO:0000313" key="19">
    <source>
        <dbReference type="Proteomes" id="UP000298781"/>
    </source>
</evidence>
<dbReference type="GO" id="GO:0009279">
    <property type="term" value="C:cell outer membrane"/>
    <property type="evidence" value="ECO:0007669"/>
    <property type="project" value="UniProtKB-SubCell"/>
</dbReference>
<name>A0A4D7AW46_9HYPH</name>
<evidence type="ECO:0000256" key="8">
    <source>
        <dbReference type="ARBA" id="ARBA00023004"/>
    </source>
</evidence>
<keyword evidence="9" id="KW-0406">Ion transport</keyword>
<comment type="subcellular location">
    <subcellularLocation>
        <location evidence="1 14">Cell outer membrane</location>
        <topology evidence="1 14">Multi-pass membrane protein</topology>
    </subcellularLocation>
</comment>
<dbReference type="InterPro" id="IPR012910">
    <property type="entry name" value="Plug_dom"/>
</dbReference>
<keyword evidence="3 14" id="KW-0813">Transport</keyword>
<dbReference type="Proteomes" id="UP000298781">
    <property type="component" value="Chromosome"/>
</dbReference>
<evidence type="ECO:0000256" key="7">
    <source>
        <dbReference type="ARBA" id="ARBA00022729"/>
    </source>
</evidence>
<gene>
    <name evidence="18" type="ORF">E8M01_07600</name>
</gene>
<keyword evidence="12 18" id="KW-0675">Receptor</keyword>
<dbReference type="InterPro" id="IPR036942">
    <property type="entry name" value="Beta-barrel_TonB_sf"/>
</dbReference>
<dbReference type="NCBIfam" id="TIGR01783">
    <property type="entry name" value="TonB-siderophor"/>
    <property type="match status" value="1"/>
</dbReference>
<comment type="similarity">
    <text evidence="2 14 15">Belongs to the TonB-dependent receptor family.</text>
</comment>
<keyword evidence="13 14" id="KW-0998">Cell outer membrane</keyword>
<evidence type="ECO:0000313" key="18">
    <source>
        <dbReference type="EMBL" id="QCI64121.1"/>
    </source>
</evidence>
<feature type="domain" description="TonB-dependent receptor-like beta-barrel" evidence="16">
    <location>
        <begin position="288"/>
        <end position="719"/>
    </location>
</feature>
<dbReference type="PROSITE" id="PS52016">
    <property type="entry name" value="TONB_DEPENDENT_REC_3"/>
    <property type="match status" value="1"/>
</dbReference>
<evidence type="ECO:0000256" key="11">
    <source>
        <dbReference type="ARBA" id="ARBA00023136"/>
    </source>
</evidence>
<evidence type="ECO:0000256" key="2">
    <source>
        <dbReference type="ARBA" id="ARBA00009810"/>
    </source>
</evidence>
<dbReference type="Gene3D" id="2.170.130.10">
    <property type="entry name" value="TonB-dependent receptor, plug domain"/>
    <property type="match status" value="1"/>
</dbReference>
<proteinExistence type="inferred from homology"/>
<evidence type="ECO:0000256" key="1">
    <source>
        <dbReference type="ARBA" id="ARBA00004571"/>
    </source>
</evidence>
<dbReference type="InterPro" id="IPR037066">
    <property type="entry name" value="Plug_dom_sf"/>
</dbReference>
<keyword evidence="5" id="KW-0410">Iron transport</keyword>
<dbReference type="InterPro" id="IPR039426">
    <property type="entry name" value="TonB-dep_rcpt-like"/>
</dbReference>
<evidence type="ECO:0000256" key="9">
    <source>
        <dbReference type="ARBA" id="ARBA00023065"/>
    </source>
</evidence>
<dbReference type="Pfam" id="PF00593">
    <property type="entry name" value="TonB_dep_Rec_b-barrel"/>
    <property type="match status" value="1"/>
</dbReference>
<evidence type="ECO:0000256" key="15">
    <source>
        <dbReference type="RuleBase" id="RU003357"/>
    </source>
</evidence>
<evidence type="ECO:0000256" key="14">
    <source>
        <dbReference type="PROSITE-ProRule" id="PRU01360"/>
    </source>
</evidence>
<keyword evidence="7" id="KW-0732">Signal</keyword>
<dbReference type="FunFam" id="2.170.130.10:FF:000001">
    <property type="entry name" value="Catecholate siderophore TonB-dependent receptor"/>
    <property type="match status" value="1"/>
</dbReference>
<feature type="domain" description="TonB-dependent receptor plug" evidence="17">
    <location>
        <begin position="91"/>
        <end position="196"/>
    </location>
</feature>
<dbReference type="OrthoDB" id="9760333at2"/>
<dbReference type="PANTHER" id="PTHR32552">
    <property type="entry name" value="FERRICHROME IRON RECEPTOR-RELATED"/>
    <property type="match status" value="1"/>
</dbReference>
<keyword evidence="10 15" id="KW-0798">TonB box</keyword>
<organism evidence="18 19">
    <name type="scientific">Phreatobacter stygius</name>
    <dbReference type="NCBI Taxonomy" id="1940610"/>
    <lineage>
        <taxon>Bacteria</taxon>
        <taxon>Pseudomonadati</taxon>
        <taxon>Pseudomonadota</taxon>
        <taxon>Alphaproteobacteria</taxon>
        <taxon>Hyphomicrobiales</taxon>
        <taxon>Phreatobacteraceae</taxon>
        <taxon>Phreatobacter</taxon>
    </lineage>
</organism>
<evidence type="ECO:0000259" key="17">
    <source>
        <dbReference type="Pfam" id="PF07715"/>
    </source>
</evidence>
<evidence type="ECO:0000256" key="13">
    <source>
        <dbReference type="ARBA" id="ARBA00023237"/>
    </source>
</evidence>
<dbReference type="Pfam" id="PF07715">
    <property type="entry name" value="Plug"/>
    <property type="match status" value="1"/>
</dbReference>
<dbReference type="CDD" id="cd01347">
    <property type="entry name" value="ligand_gated_channel"/>
    <property type="match status" value="1"/>
</dbReference>
<dbReference type="Gene3D" id="2.40.170.20">
    <property type="entry name" value="TonB-dependent receptor, beta-barrel domain"/>
    <property type="match status" value="1"/>
</dbReference>
<dbReference type="PROSITE" id="PS51257">
    <property type="entry name" value="PROKAR_LIPOPROTEIN"/>
    <property type="match status" value="1"/>
</dbReference>
<evidence type="ECO:0000256" key="3">
    <source>
        <dbReference type="ARBA" id="ARBA00022448"/>
    </source>
</evidence>
<accession>A0A4D7AW46</accession>
<dbReference type="InterPro" id="IPR000531">
    <property type="entry name" value="Beta-barrel_TonB"/>
</dbReference>